<evidence type="ECO:0000256" key="8">
    <source>
        <dbReference type="ARBA" id="ARBA00023053"/>
    </source>
</evidence>
<dbReference type="InterPro" id="IPR038377">
    <property type="entry name" value="Na/Glc_symporter_sf"/>
</dbReference>
<keyword evidence="4" id="KW-1003">Cell membrane</keyword>
<proteinExistence type="inferred from homology"/>
<evidence type="ECO:0000256" key="14">
    <source>
        <dbReference type="SAM" id="Phobius"/>
    </source>
</evidence>
<keyword evidence="7 14" id="KW-1133">Transmembrane helix</keyword>
<organism evidence="15 16">
    <name type="scientific">Candidatus Syntrophocurvum alkaliphilum</name>
    <dbReference type="NCBI Taxonomy" id="2293317"/>
    <lineage>
        <taxon>Bacteria</taxon>
        <taxon>Bacillati</taxon>
        <taxon>Bacillota</taxon>
        <taxon>Clostridia</taxon>
        <taxon>Eubacteriales</taxon>
        <taxon>Syntrophomonadaceae</taxon>
        <taxon>Candidatus Syntrophocurvum</taxon>
    </lineage>
</organism>
<feature type="transmembrane region" description="Helical" evidence="14">
    <location>
        <begin position="188"/>
        <end position="211"/>
    </location>
</feature>
<dbReference type="AlphaFoldDB" id="A0A6I6D9V2"/>
<reference evidence="16" key="1">
    <citation type="journal article" date="2019" name="Microbiology">
        <title>Complete Genome Sequence of an Uncultured Bacterium of the Candidate Phylum Bipolaricaulota.</title>
        <authorList>
            <person name="Kadnikov V.V."/>
            <person name="Mardanov A.V."/>
            <person name="Beletsky A.V."/>
            <person name="Frank Y.A."/>
            <person name="Karnachuk O.V."/>
            <person name="Ravin N.V."/>
        </authorList>
    </citation>
    <scope>NUCLEOTIDE SEQUENCE [LARGE SCALE GENOMIC DNA]</scope>
</reference>
<dbReference type="InterPro" id="IPR050277">
    <property type="entry name" value="Sodium:Solute_Symporter"/>
</dbReference>
<dbReference type="Proteomes" id="UP000426444">
    <property type="component" value="Chromosome"/>
</dbReference>
<evidence type="ECO:0000256" key="7">
    <source>
        <dbReference type="ARBA" id="ARBA00022989"/>
    </source>
</evidence>
<evidence type="ECO:0000256" key="10">
    <source>
        <dbReference type="ARBA" id="ARBA00023136"/>
    </source>
</evidence>
<feature type="transmembrane region" description="Helical" evidence="14">
    <location>
        <begin position="367"/>
        <end position="388"/>
    </location>
</feature>
<dbReference type="PROSITE" id="PS50283">
    <property type="entry name" value="NA_SOLUT_SYMP_3"/>
    <property type="match status" value="1"/>
</dbReference>
<keyword evidence="16" id="KW-1185">Reference proteome</keyword>
<evidence type="ECO:0000256" key="13">
    <source>
        <dbReference type="RuleBase" id="RU362091"/>
    </source>
</evidence>
<keyword evidence="9" id="KW-0406">Ion transport</keyword>
<feature type="transmembrane region" description="Helical" evidence="14">
    <location>
        <begin position="42"/>
        <end position="63"/>
    </location>
</feature>
<keyword evidence="6" id="KW-0769">Symport</keyword>
<dbReference type="RefSeq" id="WP_156203436.1">
    <property type="nucleotide sequence ID" value="NZ_CP046457.1"/>
</dbReference>
<comment type="subcellular location">
    <subcellularLocation>
        <location evidence="1">Cell membrane</location>
        <topology evidence="1">Multi-pass membrane protein</topology>
    </subcellularLocation>
</comment>
<evidence type="ECO:0000256" key="2">
    <source>
        <dbReference type="ARBA" id="ARBA00006434"/>
    </source>
</evidence>
<comment type="similarity">
    <text evidence="2 13">Belongs to the sodium:solute symporter (SSF) (TC 2.A.21) family.</text>
</comment>
<feature type="transmembrane region" description="Helical" evidence="14">
    <location>
        <begin position="465"/>
        <end position="486"/>
    </location>
</feature>
<evidence type="ECO:0000256" key="11">
    <source>
        <dbReference type="ARBA" id="ARBA00023201"/>
    </source>
</evidence>
<dbReference type="PANTHER" id="PTHR48086:SF3">
    <property type="entry name" value="SODIUM_PROLINE SYMPORTER"/>
    <property type="match status" value="1"/>
</dbReference>
<evidence type="ECO:0000256" key="5">
    <source>
        <dbReference type="ARBA" id="ARBA00022692"/>
    </source>
</evidence>
<dbReference type="Pfam" id="PF00474">
    <property type="entry name" value="SSF"/>
    <property type="match status" value="1"/>
</dbReference>
<feature type="transmembrane region" description="Helical" evidence="14">
    <location>
        <begin position="69"/>
        <end position="89"/>
    </location>
</feature>
<feature type="transmembrane region" description="Helical" evidence="14">
    <location>
        <begin position="154"/>
        <end position="181"/>
    </location>
</feature>
<evidence type="ECO:0000256" key="1">
    <source>
        <dbReference type="ARBA" id="ARBA00004651"/>
    </source>
</evidence>
<dbReference type="GO" id="GO:0006814">
    <property type="term" value="P:sodium ion transport"/>
    <property type="evidence" value="ECO:0007669"/>
    <property type="project" value="UniProtKB-KW"/>
</dbReference>
<evidence type="ECO:0000256" key="12">
    <source>
        <dbReference type="ARBA" id="ARBA00033708"/>
    </source>
</evidence>
<dbReference type="GO" id="GO:0005886">
    <property type="term" value="C:plasma membrane"/>
    <property type="evidence" value="ECO:0007669"/>
    <property type="project" value="UniProtKB-SubCell"/>
</dbReference>
<keyword evidence="5 14" id="KW-0812">Transmembrane</keyword>
<accession>A0A6I6D9V2</accession>
<feature type="transmembrane region" description="Helical" evidence="14">
    <location>
        <begin position="231"/>
        <end position="250"/>
    </location>
</feature>
<keyword evidence="11" id="KW-0739">Sodium transport</keyword>
<keyword evidence="3" id="KW-0813">Transport</keyword>
<evidence type="ECO:0000256" key="9">
    <source>
        <dbReference type="ARBA" id="ARBA00023065"/>
    </source>
</evidence>
<evidence type="ECO:0000313" key="16">
    <source>
        <dbReference type="Proteomes" id="UP000426444"/>
    </source>
</evidence>
<evidence type="ECO:0000313" key="15">
    <source>
        <dbReference type="EMBL" id="QGT99555.1"/>
    </source>
</evidence>
<dbReference type="NCBIfam" id="TIGR00813">
    <property type="entry name" value="sss"/>
    <property type="match status" value="1"/>
</dbReference>
<dbReference type="OrthoDB" id="9810181at2"/>
<dbReference type="KEGG" id="salq:SYNTR_0962"/>
<gene>
    <name evidence="15" type="ORF">SYNTR_0962</name>
</gene>
<keyword evidence="10 14" id="KW-0472">Membrane</keyword>
<evidence type="ECO:0000256" key="6">
    <source>
        <dbReference type="ARBA" id="ARBA00022847"/>
    </source>
</evidence>
<keyword evidence="8" id="KW-0915">Sodium</keyword>
<dbReference type="InterPro" id="IPR001734">
    <property type="entry name" value="Na/solute_symporter"/>
</dbReference>
<comment type="catalytic activity">
    <reaction evidence="12">
        <text>L-proline(in) + Na(+)(in) = L-proline(out) + Na(+)(out)</text>
        <dbReference type="Rhea" id="RHEA:28967"/>
        <dbReference type="ChEBI" id="CHEBI:29101"/>
        <dbReference type="ChEBI" id="CHEBI:60039"/>
    </reaction>
</comment>
<sequence length="514" mass="55488">MFLKVVMISFYIALIVGLSLYTRSKTKTIDDFVVGNRSVGPWISAFSFGTAYFSAVLLIGFAGSVGWNYGVSALWIALGNSILGTYLAWKILAPRTREMTSRLNVLTMPSFLEARYGSRNMRIFASLVIFVFFVPYSASVFMGLSYLFEQIFSIPYVMALVLMTLLTALYLTIGGYIAVTLIDFIQGLIMIVGVALMVYFVVGFEAVGGFATGLQSLGAIDPQLAAPVGPPGIIGLLSLLILTSLGTWGLPQMVQKFYGIKSEAVIPKATVVSTIFALIITGGAYFVGSVGRLFFDSVPLLNGVPNTDLLVPNILSTTLPELVAVLILILVLSASMSTLSSLVLASSSSVSIDLLKGSLFKDMSEKSTMIIMRLLCVVFVMLSLWIALNPPALILTLMALSWGTVAGTFLAAYIYGLFWEKTTKAGAWAGMLSGLAISVGGYLIISNQPAFINGEVLTLLTQWGTPFFGSLAMLIPLAIVPLVSYFTPDYTEEHLDEVYNRKNGEIAYENVSGF</sequence>
<name>A0A6I6D9V2_9FIRM</name>
<dbReference type="PANTHER" id="PTHR48086">
    <property type="entry name" value="SODIUM/PROLINE SYMPORTER-RELATED"/>
    <property type="match status" value="1"/>
</dbReference>
<feature type="transmembrane region" description="Helical" evidence="14">
    <location>
        <begin position="271"/>
        <end position="295"/>
    </location>
</feature>
<evidence type="ECO:0000256" key="4">
    <source>
        <dbReference type="ARBA" id="ARBA00022475"/>
    </source>
</evidence>
<dbReference type="EMBL" id="CP046457">
    <property type="protein sequence ID" value="QGT99555.1"/>
    <property type="molecule type" value="Genomic_DNA"/>
</dbReference>
<feature type="transmembrane region" description="Helical" evidence="14">
    <location>
        <begin position="322"/>
        <end position="346"/>
    </location>
</feature>
<protein>
    <submittedName>
        <fullName evidence="15">Sodium/proline symporter</fullName>
    </submittedName>
</protein>
<dbReference type="Gene3D" id="1.20.1730.10">
    <property type="entry name" value="Sodium/glucose cotransporter"/>
    <property type="match status" value="1"/>
</dbReference>
<feature type="transmembrane region" description="Helical" evidence="14">
    <location>
        <begin position="6"/>
        <end position="22"/>
    </location>
</feature>
<evidence type="ECO:0000256" key="3">
    <source>
        <dbReference type="ARBA" id="ARBA00022448"/>
    </source>
</evidence>
<feature type="transmembrane region" description="Helical" evidence="14">
    <location>
        <begin position="425"/>
        <end position="445"/>
    </location>
</feature>
<feature type="transmembrane region" description="Helical" evidence="14">
    <location>
        <begin position="394"/>
        <end position="418"/>
    </location>
</feature>
<feature type="transmembrane region" description="Helical" evidence="14">
    <location>
        <begin position="123"/>
        <end position="148"/>
    </location>
</feature>
<dbReference type="GO" id="GO:0015293">
    <property type="term" value="F:symporter activity"/>
    <property type="evidence" value="ECO:0007669"/>
    <property type="project" value="UniProtKB-KW"/>
</dbReference>